<dbReference type="GO" id="GO:0016567">
    <property type="term" value="P:protein ubiquitination"/>
    <property type="evidence" value="ECO:0007669"/>
    <property type="project" value="TreeGrafter"/>
</dbReference>
<dbReference type="OrthoDB" id="3045089at2759"/>
<dbReference type="PANTHER" id="PTHR46858">
    <property type="entry name" value="OS05G0521000 PROTEIN"/>
    <property type="match status" value="1"/>
</dbReference>
<gene>
    <name evidence="5" type="ORF">Lalb_Chr08g0245441</name>
</gene>
<feature type="domain" description="E3 ubiquitin-protein ligase APD1-4 N-terminal" evidence="4">
    <location>
        <begin position="54"/>
        <end position="118"/>
    </location>
</feature>
<keyword evidence="6" id="KW-1185">Reference proteome</keyword>
<protein>
    <recommendedName>
        <fullName evidence="4">E3 ubiquitin-protein ligase APD1-4 N-terminal domain-containing protein</fullName>
    </recommendedName>
</protein>
<dbReference type="Pfam" id="PF16040">
    <property type="entry name" value="APD1-4_N"/>
    <property type="match status" value="1"/>
</dbReference>
<dbReference type="EMBL" id="WOCE01000008">
    <property type="protein sequence ID" value="KAE9609366.1"/>
    <property type="molecule type" value="Genomic_DNA"/>
</dbReference>
<dbReference type="InterPro" id="IPR032008">
    <property type="entry name" value="APD1-4_N"/>
</dbReference>
<evidence type="ECO:0000313" key="6">
    <source>
        <dbReference type="Proteomes" id="UP000447434"/>
    </source>
</evidence>
<accession>A0A6A4Q783</accession>
<dbReference type="GO" id="GO:0008270">
    <property type="term" value="F:zinc ion binding"/>
    <property type="evidence" value="ECO:0007669"/>
    <property type="project" value="UniProtKB-KW"/>
</dbReference>
<comment type="caution">
    <text evidence="5">The sequence shown here is derived from an EMBL/GenBank/DDBJ whole genome shotgun (WGS) entry which is preliminary data.</text>
</comment>
<sequence length="136" mass="15659">MQIFIFCYFSATLRYGHYGDSHLLLGPTSSRLIKTSSVFVKQIQVSNKFNNQVTLHAFNQKPHLSSQTNWTSSNFYLVAPHSCKGIYVWLNKGSTIRMMWKARSSKSLKQLHGIVVKGFLFFLFFSRVKFLGSSHE</sequence>
<evidence type="ECO:0000313" key="5">
    <source>
        <dbReference type="EMBL" id="KAE9609366.1"/>
    </source>
</evidence>
<evidence type="ECO:0000256" key="2">
    <source>
        <dbReference type="ARBA" id="ARBA00022771"/>
    </source>
</evidence>
<evidence type="ECO:0000259" key="4">
    <source>
        <dbReference type="Pfam" id="PF16040"/>
    </source>
</evidence>
<dbReference type="AlphaFoldDB" id="A0A6A4Q783"/>
<reference evidence="6" key="1">
    <citation type="journal article" date="2020" name="Nat. Commun.">
        <title>Genome sequence of the cluster root forming white lupin.</title>
        <authorList>
            <person name="Hufnagel B."/>
            <person name="Marques A."/>
            <person name="Soriano A."/>
            <person name="Marques L."/>
            <person name="Divol F."/>
            <person name="Doumas P."/>
            <person name="Sallet E."/>
            <person name="Mancinotti D."/>
            <person name="Carrere S."/>
            <person name="Marande W."/>
            <person name="Arribat S."/>
            <person name="Keller J."/>
            <person name="Huneau C."/>
            <person name="Blein T."/>
            <person name="Aime D."/>
            <person name="Laguerre M."/>
            <person name="Taylor J."/>
            <person name="Schubert V."/>
            <person name="Nelson M."/>
            <person name="Geu-Flores F."/>
            <person name="Crespi M."/>
            <person name="Gallardo-Guerrero K."/>
            <person name="Delaux P.-M."/>
            <person name="Salse J."/>
            <person name="Berges H."/>
            <person name="Guyot R."/>
            <person name="Gouzy J."/>
            <person name="Peret B."/>
        </authorList>
    </citation>
    <scope>NUCLEOTIDE SEQUENCE [LARGE SCALE GENOMIC DNA]</scope>
    <source>
        <strain evidence="6">cv. Amiga</strain>
    </source>
</reference>
<evidence type="ECO:0000256" key="3">
    <source>
        <dbReference type="ARBA" id="ARBA00022833"/>
    </source>
</evidence>
<proteinExistence type="predicted"/>
<keyword evidence="1" id="KW-0479">Metal-binding</keyword>
<dbReference type="PANTHER" id="PTHR46858:SF6">
    <property type="entry name" value="LIGASE, PUTATIVE-RELATED"/>
    <property type="match status" value="1"/>
</dbReference>
<keyword evidence="2" id="KW-0863">Zinc-finger</keyword>
<evidence type="ECO:0000256" key="1">
    <source>
        <dbReference type="ARBA" id="ARBA00022723"/>
    </source>
</evidence>
<organism evidence="5 6">
    <name type="scientific">Lupinus albus</name>
    <name type="common">White lupine</name>
    <name type="synonym">Lupinus termis</name>
    <dbReference type="NCBI Taxonomy" id="3870"/>
    <lineage>
        <taxon>Eukaryota</taxon>
        <taxon>Viridiplantae</taxon>
        <taxon>Streptophyta</taxon>
        <taxon>Embryophyta</taxon>
        <taxon>Tracheophyta</taxon>
        <taxon>Spermatophyta</taxon>
        <taxon>Magnoliopsida</taxon>
        <taxon>eudicotyledons</taxon>
        <taxon>Gunneridae</taxon>
        <taxon>Pentapetalae</taxon>
        <taxon>rosids</taxon>
        <taxon>fabids</taxon>
        <taxon>Fabales</taxon>
        <taxon>Fabaceae</taxon>
        <taxon>Papilionoideae</taxon>
        <taxon>50 kb inversion clade</taxon>
        <taxon>genistoids sensu lato</taxon>
        <taxon>core genistoids</taxon>
        <taxon>Genisteae</taxon>
        <taxon>Lupinus</taxon>
    </lineage>
</organism>
<keyword evidence="3" id="KW-0862">Zinc</keyword>
<dbReference type="Proteomes" id="UP000447434">
    <property type="component" value="Chromosome 8"/>
</dbReference>
<name>A0A6A4Q783_LUPAL</name>
<dbReference type="GO" id="GO:0061630">
    <property type="term" value="F:ubiquitin protein ligase activity"/>
    <property type="evidence" value="ECO:0007669"/>
    <property type="project" value="TreeGrafter"/>
</dbReference>